<name>A0A916UFP7_9BURK</name>
<keyword evidence="3" id="KW-1185">Reference proteome</keyword>
<dbReference type="Pfam" id="PF11174">
    <property type="entry name" value="DUF2970"/>
    <property type="match status" value="1"/>
</dbReference>
<dbReference type="AlphaFoldDB" id="A0A916UFP7"/>
<dbReference type="EMBL" id="BMED01000001">
    <property type="protein sequence ID" value="GGC71073.1"/>
    <property type="molecule type" value="Genomic_DNA"/>
</dbReference>
<feature type="transmembrane region" description="Helical" evidence="1">
    <location>
        <begin position="46"/>
        <end position="70"/>
    </location>
</feature>
<protein>
    <recommendedName>
        <fullName evidence="4">DUF2970 domain-containing protein</fullName>
    </recommendedName>
</protein>
<dbReference type="RefSeq" id="WP_188565535.1">
    <property type="nucleotide sequence ID" value="NZ_BMED01000001.1"/>
</dbReference>
<evidence type="ECO:0000313" key="3">
    <source>
        <dbReference type="Proteomes" id="UP000637423"/>
    </source>
</evidence>
<evidence type="ECO:0000256" key="1">
    <source>
        <dbReference type="SAM" id="Phobius"/>
    </source>
</evidence>
<feature type="transmembrane region" description="Helical" evidence="1">
    <location>
        <begin position="17"/>
        <end position="34"/>
    </location>
</feature>
<dbReference type="Proteomes" id="UP000637423">
    <property type="component" value="Unassembled WGS sequence"/>
</dbReference>
<dbReference type="InterPro" id="IPR021344">
    <property type="entry name" value="DUF2970"/>
</dbReference>
<proteinExistence type="predicted"/>
<comment type="caution">
    <text evidence="2">The sequence shown here is derived from an EMBL/GenBank/DDBJ whole genome shotgun (WGS) entry which is preliminary data.</text>
</comment>
<sequence>MKSTDKLAVNTTPSPKQLIFAVLWSFFGVRKMANLTQDMRSLKPQWLILTAVIAAASFISLLLVLVKLAISVLAA</sequence>
<reference evidence="2" key="2">
    <citation type="submission" date="2020-09" db="EMBL/GenBank/DDBJ databases">
        <authorList>
            <person name="Sun Q."/>
            <person name="Zhou Y."/>
        </authorList>
    </citation>
    <scope>NUCLEOTIDE SEQUENCE</scope>
    <source>
        <strain evidence="2">CGMCC 1.10998</strain>
    </source>
</reference>
<keyword evidence="1" id="KW-0472">Membrane</keyword>
<keyword evidence="1" id="KW-1133">Transmembrane helix</keyword>
<organism evidence="2 3">
    <name type="scientific">Undibacterium terreum</name>
    <dbReference type="NCBI Taxonomy" id="1224302"/>
    <lineage>
        <taxon>Bacteria</taxon>
        <taxon>Pseudomonadati</taxon>
        <taxon>Pseudomonadota</taxon>
        <taxon>Betaproteobacteria</taxon>
        <taxon>Burkholderiales</taxon>
        <taxon>Oxalobacteraceae</taxon>
        <taxon>Undibacterium</taxon>
    </lineage>
</organism>
<accession>A0A916UFP7</accession>
<reference evidence="2" key="1">
    <citation type="journal article" date="2014" name="Int. J. Syst. Evol. Microbiol.">
        <title>Complete genome sequence of Corynebacterium casei LMG S-19264T (=DSM 44701T), isolated from a smear-ripened cheese.</title>
        <authorList>
            <consortium name="US DOE Joint Genome Institute (JGI-PGF)"/>
            <person name="Walter F."/>
            <person name="Albersmeier A."/>
            <person name="Kalinowski J."/>
            <person name="Ruckert C."/>
        </authorList>
    </citation>
    <scope>NUCLEOTIDE SEQUENCE</scope>
    <source>
        <strain evidence="2">CGMCC 1.10998</strain>
    </source>
</reference>
<gene>
    <name evidence="2" type="ORF">GCM10011396_17740</name>
</gene>
<keyword evidence="1" id="KW-0812">Transmembrane</keyword>
<evidence type="ECO:0008006" key="4">
    <source>
        <dbReference type="Google" id="ProtNLM"/>
    </source>
</evidence>
<evidence type="ECO:0000313" key="2">
    <source>
        <dbReference type="EMBL" id="GGC71073.1"/>
    </source>
</evidence>